<dbReference type="KEGG" id="bmet:BMMGA3_07795"/>
<evidence type="ECO:0008006" key="3">
    <source>
        <dbReference type="Google" id="ProtNLM"/>
    </source>
</evidence>
<protein>
    <recommendedName>
        <fullName evidence="3">Mobilization protein</fullName>
    </recommendedName>
</protein>
<name>I3E871_BACMM</name>
<dbReference type="EMBL" id="CP007739">
    <property type="protein sequence ID" value="AIE59967.1"/>
    <property type="molecule type" value="Genomic_DNA"/>
</dbReference>
<accession>I3E871</accession>
<reference evidence="1 2" key="1">
    <citation type="journal article" date="2015" name="BMC Genomics">
        <title>Transcriptome analysis of thermophilic methylotrophic Bacillus methanolicus MGA3 using RNA-sequencing provides detailed insights into its previously uncharted transcriptional landscape.</title>
        <authorList>
            <person name="Irla M."/>
            <person name="Neshat A."/>
            <person name="Brautaset T."/>
            <person name="Ruckert C."/>
            <person name="Kalinowski J."/>
            <person name="Wendisch V.F."/>
        </authorList>
    </citation>
    <scope>NUCLEOTIDE SEQUENCE [LARGE SCALE GENOMIC DNA]</scope>
    <source>
        <strain evidence="2">MGA3 / ATCC 53907</strain>
    </source>
</reference>
<dbReference type="HOGENOM" id="CLU_3285028_0_0_9"/>
<dbReference type="Proteomes" id="UP000027602">
    <property type="component" value="Chromosome"/>
</dbReference>
<gene>
    <name evidence="1" type="ORF">BMMGA3_07795</name>
</gene>
<dbReference type="AlphaFoldDB" id="I3E871"/>
<keyword evidence="2" id="KW-1185">Reference proteome</keyword>
<sequence>MVILHIHVVNMKDVISFIQCEMNKIANKGASINQIARYMN</sequence>
<organism evidence="1 2">
    <name type="scientific">Bacillus methanolicus (strain MGA3 / ATCC 53907)</name>
    <dbReference type="NCBI Taxonomy" id="796606"/>
    <lineage>
        <taxon>Bacteria</taxon>
        <taxon>Bacillati</taxon>
        <taxon>Bacillota</taxon>
        <taxon>Bacilli</taxon>
        <taxon>Bacillales</taxon>
        <taxon>Bacillaceae</taxon>
        <taxon>Bacillus</taxon>
    </lineage>
</organism>
<evidence type="ECO:0000313" key="2">
    <source>
        <dbReference type="Proteomes" id="UP000027602"/>
    </source>
</evidence>
<evidence type="ECO:0000313" key="1">
    <source>
        <dbReference type="EMBL" id="AIE59967.1"/>
    </source>
</evidence>
<proteinExistence type="predicted"/>